<keyword evidence="4 5" id="KW-0472">Membrane</keyword>
<dbReference type="Pfam" id="PF07155">
    <property type="entry name" value="ECF-ribofla_trS"/>
    <property type="match status" value="1"/>
</dbReference>
<comment type="caution">
    <text evidence="6">The sequence shown here is derived from an EMBL/GenBank/DDBJ whole genome shotgun (WGS) entry which is preliminary data.</text>
</comment>
<protein>
    <submittedName>
        <fullName evidence="6">Uncharacterized protein</fullName>
    </submittedName>
</protein>
<keyword evidence="3 5" id="KW-1133">Transmembrane helix</keyword>
<evidence type="ECO:0000256" key="1">
    <source>
        <dbReference type="ARBA" id="ARBA00022475"/>
    </source>
</evidence>
<evidence type="ECO:0000256" key="4">
    <source>
        <dbReference type="ARBA" id="ARBA00023136"/>
    </source>
</evidence>
<proteinExistence type="inferred from homology"/>
<dbReference type="InterPro" id="IPR022914">
    <property type="entry name" value="UPF0397"/>
</dbReference>
<dbReference type="PANTHER" id="PTHR37815">
    <property type="entry name" value="UPF0397 PROTEIN BC_2624-RELATED"/>
    <property type="match status" value="1"/>
</dbReference>
<dbReference type="InterPro" id="IPR009825">
    <property type="entry name" value="ECF_substrate-spec-like"/>
</dbReference>
<dbReference type="EMBL" id="AWVH01000005">
    <property type="protein sequence ID" value="ERJ94268.1"/>
    <property type="molecule type" value="Genomic_DNA"/>
</dbReference>
<keyword evidence="2 5" id="KW-0812">Transmembrane</keyword>
<dbReference type="PANTHER" id="PTHR37815:SF3">
    <property type="entry name" value="UPF0397 PROTEIN SPR0429"/>
    <property type="match status" value="1"/>
</dbReference>
<gene>
    <name evidence="6" type="ORF">HMPREF9193_00239</name>
</gene>
<dbReference type="HAMAP" id="MF_01572">
    <property type="entry name" value="UPF0397"/>
    <property type="match status" value="1"/>
</dbReference>
<keyword evidence="1" id="KW-1003">Cell membrane</keyword>
<dbReference type="NCBIfam" id="NF010182">
    <property type="entry name" value="PRK13661.1"/>
    <property type="match status" value="1"/>
</dbReference>
<evidence type="ECO:0000313" key="6">
    <source>
        <dbReference type="EMBL" id="ERJ94268.1"/>
    </source>
</evidence>
<evidence type="ECO:0000256" key="2">
    <source>
        <dbReference type="ARBA" id="ARBA00022692"/>
    </source>
</evidence>
<evidence type="ECO:0000256" key="3">
    <source>
        <dbReference type="ARBA" id="ARBA00022989"/>
    </source>
</evidence>
<dbReference type="Gene3D" id="1.10.1760.20">
    <property type="match status" value="1"/>
</dbReference>
<organism evidence="6 7">
    <name type="scientific">Treponema lecithinolyticum ATCC 700332</name>
    <dbReference type="NCBI Taxonomy" id="1321815"/>
    <lineage>
        <taxon>Bacteria</taxon>
        <taxon>Pseudomonadati</taxon>
        <taxon>Spirochaetota</taxon>
        <taxon>Spirochaetia</taxon>
        <taxon>Spirochaetales</taxon>
        <taxon>Treponemataceae</taxon>
        <taxon>Treponema</taxon>
    </lineage>
</organism>
<reference evidence="6 7" key="1">
    <citation type="submission" date="2013-08" db="EMBL/GenBank/DDBJ databases">
        <authorList>
            <person name="Weinstock G."/>
            <person name="Sodergren E."/>
            <person name="Wylie T."/>
            <person name="Fulton L."/>
            <person name="Fulton R."/>
            <person name="Fronick C."/>
            <person name="O'Laughlin M."/>
            <person name="Godfrey J."/>
            <person name="Miner T."/>
            <person name="Herter B."/>
            <person name="Appelbaum E."/>
            <person name="Cordes M."/>
            <person name="Lek S."/>
            <person name="Wollam A."/>
            <person name="Pepin K.H."/>
            <person name="Palsikar V.B."/>
            <person name="Mitreva M."/>
            <person name="Wilson R.K."/>
        </authorList>
    </citation>
    <scope>NUCLEOTIDE SEQUENCE [LARGE SCALE GENOMIC DNA]</scope>
    <source>
        <strain evidence="6 7">ATCC 700332</strain>
    </source>
</reference>
<sequence>MKKMFTVTTKTIVAVGLGSALFMLFFMYVKIPTGIPETSFQVAYGLGGFFAALFGPIAGGLIAFIGHALSDSIQYGSAWWSWVIASFISCFIMGLVYPRLHAEEGIFSVKDALLFNLVQVGANVFAWIAAAPCLDILIYKEPANKVFTQGITAALLNAVSTGVVATLLLVAYAKSRPKKGSLAKGE</sequence>
<feature type="transmembrane region" description="Helical" evidence="5">
    <location>
        <begin position="117"/>
        <end position="139"/>
    </location>
</feature>
<keyword evidence="7" id="KW-1185">Reference proteome</keyword>
<evidence type="ECO:0000256" key="5">
    <source>
        <dbReference type="SAM" id="Phobius"/>
    </source>
</evidence>
<feature type="transmembrane region" description="Helical" evidence="5">
    <location>
        <begin position="151"/>
        <end position="173"/>
    </location>
</feature>
<feature type="transmembrane region" description="Helical" evidence="5">
    <location>
        <begin position="43"/>
        <end position="66"/>
    </location>
</feature>
<accession>A0ABN0P1I4</accession>
<evidence type="ECO:0000313" key="7">
    <source>
        <dbReference type="Proteomes" id="UP000016649"/>
    </source>
</evidence>
<name>A0ABN0P1I4_TRELE</name>
<dbReference type="RefSeq" id="WP_021686642.1">
    <property type="nucleotide sequence ID" value="NZ_KI260561.1"/>
</dbReference>
<feature type="transmembrane region" description="Helical" evidence="5">
    <location>
        <begin position="78"/>
        <end position="97"/>
    </location>
</feature>
<feature type="transmembrane region" description="Helical" evidence="5">
    <location>
        <begin position="12"/>
        <end position="31"/>
    </location>
</feature>
<dbReference type="Proteomes" id="UP000016649">
    <property type="component" value="Unassembled WGS sequence"/>
</dbReference>